<evidence type="ECO:0000259" key="2">
    <source>
        <dbReference type="Pfam" id="PF13807"/>
    </source>
</evidence>
<sequence>RTIALDVEIQSAIGTIAELKSQIILLEVKKGALASSVQFNNPYLYDINKELRELKKQLTKIEFGSKQKNEKDFGAGFSVPFSELPEVSLEYARLLRNVKVQEVIYELLTQQYEQAKIMEAKDTPTVQFLDRAGIPEKKTFPKRTLIVAFAFLLSLFVNIPLVFFLEYLADVKSNPEKHAFAVKLTTDLSRDFDELKGFIKKLFRRSKN</sequence>
<name>X1KLM7_9ZZZZ</name>
<reference evidence="3" key="1">
    <citation type="journal article" date="2014" name="Front. Microbiol.">
        <title>High frequency of phylogenetically diverse reductive dehalogenase-homologous genes in deep subseafloor sedimentary metagenomes.</title>
        <authorList>
            <person name="Kawai M."/>
            <person name="Futagami T."/>
            <person name="Toyoda A."/>
            <person name="Takaki Y."/>
            <person name="Nishi S."/>
            <person name="Hori S."/>
            <person name="Arai W."/>
            <person name="Tsubouchi T."/>
            <person name="Morono Y."/>
            <person name="Uchiyama I."/>
            <person name="Ito T."/>
            <person name="Fujiyama A."/>
            <person name="Inagaki F."/>
            <person name="Takami H."/>
        </authorList>
    </citation>
    <scope>NUCLEOTIDE SEQUENCE</scope>
    <source>
        <strain evidence="3">Expedition CK06-06</strain>
    </source>
</reference>
<keyword evidence="1" id="KW-1133">Transmembrane helix</keyword>
<dbReference type="GO" id="GO:0004713">
    <property type="term" value="F:protein tyrosine kinase activity"/>
    <property type="evidence" value="ECO:0007669"/>
    <property type="project" value="TreeGrafter"/>
</dbReference>
<accession>X1KLM7</accession>
<dbReference type="PANTHER" id="PTHR32309">
    <property type="entry name" value="TYROSINE-PROTEIN KINASE"/>
    <property type="match status" value="1"/>
</dbReference>
<evidence type="ECO:0000256" key="1">
    <source>
        <dbReference type="SAM" id="Phobius"/>
    </source>
</evidence>
<evidence type="ECO:0000313" key="3">
    <source>
        <dbReference type="EMBL" id="GAI07982.1"/>
    </source>
</evidence>
<gene>
    <name evidence="3" type="ORF">S06H3_08347</name>
</gene>
<proteinExistence type="predicted"/>
<dbReference type="EMBL" id="BARV01003508">
    <property type="protein sequence ID" value="GAI07982.1"/>
    <property type="molecule type" value="Genomic_DNA"/>
</dbReference>
<keyword evidence="1" id="KW-0812">Transmembrane</keyword>
<feature type="non-terminal residue" evidence="3">
    <location>
        <position position="1"/>
    </location>
</feature>
<dbReference type="InterPro" id="IPR050445">
    <property type="entry name" value="Bact_polysacc_biosynth/exp"/>
</dbReference>
<dbReference type="Pfam" id="PF13807">
    <property type="entry name" value="GNVR"/>
    <property type="match status" value="1"/>
</dbReference>
<feature type="transmembrane region" description="Helical" evidence="1">
    <location>
        <begin position="145"/>
        <end position="165"/>
    </location>
</feature>
<feature type="domain" description="Tyrosine-protein kinase G-rich" evidence="2">
    <location>
        <begin position="90"/>
        <end position="164"/>
    </location>
</feature>
<keyword evidence="1" id="KW-0472">Membrane</keyword>
<protein>
    <recommendedName>
        <fullName evidence="2">Tyrosine-protein kinase G-rich domain-containing protein</fullName>
    </recommendedName>
</protein>
<comment type="caution">
    <text evidence="3">The sequence shown here is derived from an EMBL/GenBank/DDBJ whole genome shotgun (WGS) entry which is preliminary data.</text>
</comment>
<organism evidence="3">
    <name type="scientific">marine sediment metagenome</name>
    <dbReference type="NCBI Taxonomy" id="412755"/>
    <lineage>
        <taxon>unclassified sequences</taxon>
        <taxon>metagenomes</taxon>
        <taxon>ecological metagenomes</taxon>
    </lineage>
</organism>
<dbReference type="GO" id="GO:0005886">
    <property type="term" value="C:plasma membrane"/>
    <property type="evidence" value="ECO:0007669"/>
    <property type="project" value="TreeGrafter"/>
</dbReference>
<dbReference type="PANTHER" id="PTHR32309:SF13">
    <property type="entry name" value="FERRIC ENTEROBACTIN TRANSPORT PROTEIN FEPE"/>
    <property type="match status" value="1"/>
</dbReference>
<dbReference type="AlphaFoldDB" id="X1KLM7"/>
<dbReference type="InterPro" id="IPR032807">
    <property type="entry name" value="GNVR"/>
</dbReference>